<evidence type="ECO:0000313" key="3">
    <source>
        <dbReference type="WBParaSite" id="PEQ_0001329301-mRNA-1"/>
    </source>
</evidence>
<accession>A0A914S3V7</accession>
<sequence>LHNNYAQRFQEIHDRLVEEREELKCILDSASFSGDLSDLIDDFKRLSMGYEDAIGRVEHFMSQIEKIQGRLRGILFGNWAVQALVVLTVMAVFTAWLVSTDNRIVSSWRGSIGPLDKAHPVTDTDNCATRAELTFDTYPGNAVS</sequence>
<feature type="transmembrane region" description="Helical" evidence="1">
    <location>
        <begin position="79"/>
        <end position="99"/>
    </location>
</feature>
<keyword evidence="2" id="KW-1185">Reference proteome</keyword>
<keyword evidence="1" id="KW-0812">Transmembrane</keyword>
<protein>
    <submittedName>
        <fullName evidence="3">Uncharacterized protein</fullName>
    </submittedName>
</protein>
<dbReference type="WBParaSite" id="PEQ_0001329301-mRNA-1">
    <property type="protein sequence ID" value="PEQ_0001329301-mRNA-1"/>
    <property type="gene ID" value="PEQ_0001329301"/>
</dbReference>
<name>A0A914S3V7_PAREQ</name>
<keyword evidence="1" id="KW-0472">Membrane</keyword>
<reference evidence="3" key="1">
    <citation type="submission" date="2022-11" db="UniProtKB">
        <authorList>
            <consortium name="WormBaseParasite"/>
        </authorList>
    </citation>
    <scope>IDENTIFICATION</scope>
</reference>
<organism evidence="2 3">
    <name type="scientific">Parascaris equorum</name>
    <name type="common">Equine roundworm</name>
    <dbReference type="NCBI Taxonomy" id="6256"/>
    <lineage>
        <taxon>Eukaryota</taxon>
        <taxon>Metazoa</taxon>
        <taxon>Ecdysozoa</taxon>
        <taxon>Nematoda</taxon>
        <taxon>Chromadorea</taxon>
        <taxon>Rhabditida</taxon>
        <taxon>Spirurina</taxon>
        <taxon>Ascaridomorpha</taxon>
        <taxon>Ascaridoidea</taxon>
        <taxon>Ascarididae</taxon>
        <taxon>Parascaris</taxon>
    </lineage>
</organism>
<evidence type="ECO:0000313" key="2">
    <source>
        <dbReference type="Proteomes" id="UP000887564"/>
    </source>
</evidence>
<keyword evidence="1" id="KW-1133">Transmembrane helix</keyword>
<dbReference type="AlphaFoldDB" id="A0A914S3V7"/>
<dbReference type="Proteomes" id="UP000887564">
    <property type="component" value="Unplaced"/>
</dbReference>
<evidence type="ECO:0000256" key="1">
    <source>
        <dbReference type="SAM" id="Phobius"/>
    </source>
</evidence>
<proteinExistence type="predicted"/>